<comment type="similarity">
    <text evidence="2">Belongs to the acyl-CoA dehydrogenase family.</text>
</comment>
<dbReference type="CDD" id="cd00567">
    <property type="entry name" value="ACAD"/>
    <property type="match status" value="1"/>
</dbReference>
<evidence type="ECO:0000256" key="4">
    <source>
        <dbReference type="ARBA" id="ARBA00022827"/>
    </source>
</evidence>
<evidence type="ECO:0000256" key="2">
    <source>
        <dbReference type="ARBA" id="ARBA00009347"/>
    </source>
</evidence>
<dbReference type="GO" id="GO:0050660">
    <property type="term" value="F:flavin adenine dinucleotide binding"/>
    <property type="evidence" value="ECO:0007669"/>
    <property type="project" value="InterPro"/>
</dbReference>
<dbReference type="InterPro" id="IPR036250">
    <property type="entry name" value="AcylCo_DH-like_C"/>
</dbReference>
<evidence type="ECO:0000256" key="5">
    <source>
        <dbReference type="ARBA" id="ARBA00023002"/>
    </source>
</evidence>
<proteinExistence type="inferred from homology"/>
<accession>A0A9W6R7B0</accession>
<keyword evidence="9" id="KW-1185">Reference proteome</keyword>
<feature type="domain" description="Acyl-CoA dehydrogenase/oxidase N-terminal" evidence="7">
    <location>
        <begin position="6"/>
        <end position="118"/>
    </location>
</feature>
<protein>
    <submittedName>
        <fullName evidence="8">Acyl-CoA dehydrogenase</fullName>
    </submittedName>
</protein>
<dbReference type="InterPro" id="IPR013786">
    <property type="entry name" value="AcylCoA_DH/ox_N"/>
</dbReference>
<organism evidence="8 9">
    <name type="scientific">Amycolatopsis taiwanensis</name>
    <dbReference type="NCBI Taxonomy" id="342230"/>
    <lineage>
        <taxon>Bacteria</taxon>
        <taxon>Bacillati</taxon>
        <taxon>Actinomycetota</taxon>
        <taxon>Actinomycetes</taxon>
        <taxon>Pseudonocardiales</taxon>
        <taxon>Pseudonocardiaceae</taxon>
        <taxon>Amycolatopsis</taxon>
    </lineage>
</organism>
<dbReference type="InterPro" id="IPR046373">
    <property type="entry name" value="Acyl-CoA_Oxase/DH_mid-dom_sf"/>
</dbReference>
<dbReference type="Pfam" id="PF00441">
    <property type="entry name" value="Acyl-CoA_dh_1"/>
    <property type="match status" value="1"/>
</dbReference>
<evidence type="ECO:0000256" key="3">
    <source>
        <dbReference type="ARBA" id="ARBA00022630"/>
    </source>
</evidence>
<keyword evidence="5" id="KW-0560">Oxidoreductase</keyword>
<evidence type="ECO:0000313" key="9">
    <source>
        <dbReference type="Proteomes" id="UP001165136"/>
    </source>
</evidence>
<dbReference type="SUPFAM" id="SSF47203">
    <property type="entry name" value="Acyl-CoA dehydrogenase C-terminal domain-like"/>
    <property type="match status" value="1"/>
</dbReference>
<keyword evidence="4" id="KW-0274">FAD</keyword>
<gene>
    <name evidence="8" type="ORF">Atai01_70130</name>
</gene>
<comment type="cofactor">
    <cofactor evidence="1">
        <name>FAD</name>
        <dbReference type="ChEBI" id="CHEBI:57692"/>
    </cofactor>
</comment>
<dbReference type="InterPro" id="IPR009075">
    <property type="entry name" value="AcylCo_DH/oxidase_C"/>
</dbReference>
<evidence type="ECO:0000313" key="8">
    <source>
        <dbReference type="EMBL" id="GLY70394.1"/>
    </source>
</evidence>
<evidence type="ECO:0000259" key="6">
    <source>
        <dbReference type="Pfam" id="PF00441"/>
    </source>
</evidence>
<name>A0A9W6R7B0_9PSEU</name>
<dbReference type="SUPFAM" id="SSF56645">
    <property type="entry name" value="Acyl-CoA dehydrogenase NM domain-like"/>
    <property type="match status" value="1"/>
</dbReference>
<comment type="caution">
    <text evidence="8">The sequence shown here is derived from an EMBL/GenBank/DDBJ whole genome shotgun (WGS) entry which is preliminary data.</text>
</comment>
<dbReference type="InterPro" id="IPR037069">
    <property type="entry name" value="AcylCoA_DH/ox_N_sf"/>
</dbReference>
<dbReference type="EMBL" id="BSTI01000022">
    <property type="protein sequence ID" value="GLY70394.1"/>
    <property type="molecule type" value="Genomic_DNA"/>
</dbReference>
<dbReference type="Gene3D" id="1.10.540.10">
    <property type="entry name" value="Acyl-CoA dehydrogenase/oxidase, N-terminal domain"/>
    <property type="match status" value="1"/>
</dbReference>
<evidence type="ECO:0000259" key="7">
    <source>
        <dbReference type="Pfam" id="PF02771"/>
    </source>
</evidence>
<dbReference type="PANTHER" id="PTHR43884">
    <property type="entry name" value="ACYL-COA DEHYDROGENASE"/>
    <property type="match status" value="1"/>
</dbReference>
<reference evidence="8" key="1">
    <citation type="submission" date="2023-03" db="EMBL/GenBank/DDBJ databases">
        <title>Amycolatopsis taiwanensis NBRC 103393.</title>
        <authorList>
            <person name="Ichikawa N."/>
            <person name="Sato H."/>
            <person name="Tonouchi N."/>
        </authorList>
    </citation>
    <scope>NUCLEOTIDE SEQUENCE</scope>
    <source>
        <strain evidence="8">NBRC 103393</strain>
    </source>
</reference>
<dbReference type="Pfam" id="PF02771">
    <property type="entry name" value="Acyl-CoA_dh_N"/>
    <property type="match status" value="1"/>
</dbReference>
<dbReference type="GO" id="GO:0003995">
    <property type="term" value="F:acyl-CoA dehydrogenase activity"/>
    <property type="evidence" value="ECO:0007669"/>
    <property type="project" value="TreeGrafter"/>
</dbReference>
<sequence>MDLTLTEDQRTIQATARELLSARAAVAGARAVAGDPAGYSTQVWKEMAELGWPGLALPEEYGGVGLGFLELCLVVEELGRARVPSPFLPTVACCGMPILRHGTDSQRSEWLGAIARGQVFTYVTDTDTSAQIAAERSADGLVLNGTALFVPYAGAADRLVVAARDGDDTIAVVVDTASPGLDLQRLDVVGDPANRVRFEHVSVPGDQVLGAGAAEAIGAYGIAATCAEMVGGAQGVLDMTVAYAREREQFGKPIGAFQAVQHHCANMAIDVLSARLAAYEAIWRLGSGLDADMELAMAKSWVSEAYLRVCALGHQVHGAIGFTAEHGLHHYFEHAFASALAFGDADRHTEQVARKLGI</sequence>
<dbReference type="Gene3D" id="1.20.140.10">
    <property type="entry name" value="Butyryl-CoA Dehydrogenase, subunit A, domain 3"/>
    <property type="match status" value="1"/>
</dbReference>
<dbReference type="PANTHER" id="PTHR43884:SF20">
    <property type="entry name" value="ACYL-COA DEHYDROGENASE FADE28"/>
    <property type="match status" value="1"/>
</dbReference>
<dbReference type="InterPro" id="IPR009100">
    <property type="entry name" value="AcylCoA_DH/oxidase_NM_dom_sf"/>
</dbReference>
<dbReference type="AlphaFoldDB" id="A0A9W6R7B0"/>
<evidence type="ECO:0000256" key="1">
    <source>
        <dbReference type="ARBA" id="ARBA00001974"/>
    </source>
</evidence>
<feature type="domain" description="Acyl-CoA dehydrogenase/oxidase C-terminal" evidence="6">
    <location>
        <begin position="224"/>
        <end position="356"/>
    </location>
</feature>
<dbReference type="Gene3D" id="2.40.110.10">
    <property type="entry name" value="Butyryl-CoA Dehydrogenase, subunit A, domain 2"/>
    <property type="match status" value="1"/>
</dbReference>
<dbReference type="Proteomes" id="UP001165136">
    <property type="component" value="Unassembled WGS sequence"/>
</dbReference>
<keyword evidence="3" id="KW-0285">Flavoprotein</keyword>